<dbReference type="AlphaFoldDB" id="A0A2M4D4B6"/>
<proteinExistence type="predicted"/>
<name>A0A2M4D4B6_ANODA</name>
<reference evidence="1" key="1">
    <citation type="submission" date="2018-01" db="EMBL/GenBank/DDBJ databases">
        <title>An insight into the sialome of Amazonian anophelines.</title>
        <authorList>
            <person name="Ribeiro J.M."/>
            <person name="Scarpassa V."/>
            <person name="Calvo E."/>
        </authorList>
    </citation>
    <scope>NUCLEOTIDE SEQUENCE</scope>
</reference>
<accession>A0A2M4D4B6</accession>
<sequence length="227" mass="25512">MILAPMMLWLSVTHRWTAPIVLLAVTLTATIGHDLAVLLPIGQILPVRVRTLTLILVLEVPSTTGGWWCRFFNSILRWIATTTTSTTSNGGLLVDHPLVVILLALLTVPSSQHLLAATLLHYVRLLGRFERVPEAWRVVGDDRFYLFLVRVDRTLQTPVLLTARRTLMMVTVTGRLDRCLVAHIRIEVGRRWTRITVLAHACYWSRYLIPVATTAVPGSRPTSNQIV</sequence>
<dbReference type="EMBL" id="GGFL01008218">
    <property type="protein sequence ID" value="MBW72396.1"/>
    <property type="molecule type" value="Transcribed_RNA"/>
</dbReference>
<organism evidence="1">
    <name type="scientific">Anopheles darlingi</name>
    <name type="common">Mosquito</name>
    <dbReference type="NCBI Taxonomy" id="43151"/>
    <lineage>
        <taxon>Eukaryota</taxon>
        <taxon>Metazoa</taxon>
        <taxon>Ecdysozoa</taxon>
        <taxon>Arthropoda</taxon>
        <taxon>Hexapoda</taxon>
        <taxon>Insecta</taxon>
        <taxon>Pterygota</taxon>
        <taxon>Neoptera</taxon>
        <taxon>Endopterygota</taxon>
        <taxon>Diptera</taxon>
        <taxon>Nematocera</taxon>
        <taxon>Culicoidea</taxon>
        <taxon>Culicidae</taxon>
        <taxon>Anophelinae</taxon>
        <taxon>Anopheles</taxon>
    </lineage>
</organism>
<protein>
    <submittedName>
        <fullName evidence="1">Putative secreted protein</fullName>
    </submittedName>
</protein>
<evidence type="ECO:0000313" key="1">
    <source>
        <dbReference type="EMBL" id="MBW72396.1"/>
    </source>
</evidence>